<dbReference type="InterPro" id="IPR019853">
    <property type="entry name" value="GldB-like"/>
</dbReference>
<comment type="caution">
    <text evidence="1">The sequence shown here is derived from an EMBL/GenBank/DDBJ whole genome shotgun (WGS) entry which is preliminary data.</text>
</comment>
<organism evidence="1 2">
    <name type="scientific">Xylanibacter ruminicola</name>
    <name type="common">Prevotella ruminicola</name>
    <dbReference type="NCBI Taxonomy" id="839"/>
    <lineage>
        <taxon>Bacteria</taxon>
        <taxon>Pseudomonadati</taxon>
        <taxon>Bacteroidota</taxon>
        <taxon>Bacteroidia</taxon>
        <taxon>Bacteroidales</taxon>
        <taxon>Prevotellaceae</taxon>
        <taxon>Xylanibacter</taxon>
    </lineage>
</organism>
<gene>
    <name evidence="1" type="ORF">E7101_13190</name>
</gene>
<dbReference type="EMBL" id="SUYC01000018">
    <property type="protein sequence ID" value="MBE6271880.1"/>
    <property type="molecule type" value="Genomic_DNA"/>
</dbReference>
<evidence type="ECO:0000313" key="2">
    <source>
        <dbReference type="Proteomes" id="UP000806522"/>
    </source>
</evidence>
<name>A0A9D5SCK0_XYLRU</name>
<dbReference type="Proteomes" id="UP000806522">
    <property type="component" value="Unassembled WGS sequence"/>
</dbReference>
<accession>A0A9D5SCK0</accession>
<dbReference type="AlphaFoldDB" id="A0A9D5SCK0"/>
<dbReference type="PROSITE" id="PS51257">
    <property type="entry name" value="PROKAR_LIPOPROTEIN"/>
    <property type="match status" value="1"/>
</dbReference>
<reference evidence="1" key="1">
    <citation type="submission" date="2019-04" db="EMBL/GenBank/DDBJ databases">
        <title>Evolution of Biomass-Degrading Anaerobic Consortia Revealed by Metagenomics.</title>
        <authorList>
            <person name="Peng X."/>
        </authorList>
    </citation>
    <scope>NUCLEOTIDE SEQUENCE</scope>
    <source>
        <strain evidence="1">SIG140</strain>
    </source>
</reference>
<proteinExistence type="predicted"/>
<protein>
    <submittedName>
        <fullName evidence="1">Gliding motility protein GldB</fullName>
    </submittedName>
</protein>
<sequence length="267" mass="31093">MHKVYYFLLIVLFGCISCEWQFTADNDCNVTVDRYDRIQSLYLTTGDFSALQQMNTVYPMQTRTLIEDVLRIGKVDDQQINTKFLRFYQDSTLQTLISEAEQQYANMDDINADLTKVFKYLREHIPGIEIPEIYAQIGSLDQSVIVGNNTIGICLDKYLGSDYSLYQKPLYGYSKGQLATMTRSYIVPDCAGFYLLSLYPMPQDRALSQQERDTHIGKIHWVINQASGKQVFNTIYTRMVDRYMKSHNLTIDQMLRNNNYSDFRKIN</sequence>
<evidence type="ECO:0000313" key="1">
    <source>
        <dbReference type="EMBL" id="MBE6271880.1"/>
    </source>
</evidence>
<dbReference type="Pfam" id="PF25594">
    <property type="entry name" value="GldB_lipo"/>
    <property type="match status" value="1"/>
</dbReference>